<reference evidence="1 2" key="1">
    <citation type="submission" date="2019-02" db="EMBL/GenBank/DDBJ databases">
        <title>Genomic Encyclopedia of Type Strains, Phase IV (KMG-IV): sequencing the most valuable type-strain genomes for metagenomic binning, comparative biology and taxonomic classification.</title>
        <authorList>
            <person name="Goeker M."/>
        </authorList>
    </citation>
    <scope>NUCLEOTIDE SEQUENCE [LARGE SCALE GENOMIC DNA]</scope>
    <source>
        <strain evidence="1 2">DSM 18116</strain>
    </source>
</reference>
<dbReference type="AlphaFoldDB" id="A0A4Q7MLU0"/>
<proteinExistence type="predicted"/>
<dbReference type="EMBL" id="SGXA01000003">
    <property type="protein sequence ID" value="RZS69381.1"/>
    <property type="molecule type" value="Genomic_DNA"/>
</dbReference>
<dbReference type="Proteomes" id="UP000293874">
    <property type="component" value="Unassembled WGS sequence"/>
</dbReference>
<comment type="caution">
    <text evidence="1">The sequence shown here is derived from an EMBL/GenBank/DDBJ whole genome shotgun (WGS) entry which is preliminary data.</text>
</comment>
<gene>
    <name evidence="1" type="ORF">EV199_5218</name>
</gene>
<evidence type="ECO:0000313" key="1">
    <source>
        <dbReference type="EMBL" id="RZS69381.1"/>
    </source>
</evidence>
<protein>
    <submittedName>
        <fullName evidence="1">Uncharacterized protein</fullName>
    </submittedName>
</protein>
<evidence type="ECO:0000313" key="2">
    <source>
        <dbReference type="Proteomes" id="UP000293874"/>
    </source>
</evidence>
<accession>A0A4Q7MLU0</accession>
<keyword evidence="2" id="KW-1185">Reference proteome</keyword>
<organism evidence="1 2">
    <name type="scientific">Pseudobacter ginsenosidimutans</name>
    <dbReference type="NCBI Taxonomy" id="661488"/>
    <lineage>
        <taxon>Bacteria</taxon>
        <taxon>Pseudomonadati</taxon>
        <taxon>Bacteroidota</taxon>
        <taxon>Chitinophagia</taxon>
        <taxon>Chitinophagales</taxon>
        <taxon>Chitinophagaceae</taxon>
        <taxon>Pseudobacter</taxon>
    </lineage>
</organism>
<name>A0A4Q7MLU0_9BACT</name>
<sequence>MKTDRISLFILAVEIVLITALHSAKNDKAEQTPQLVKSKTNHYTPTYTSFSLIGLKR</sequence>